<dbReference type="InterPro" id="IPR000415">
    <property type="entry name" value="Nitroreductase-like"/>
</dbReference>
<gene>
    <name evidence="4" type="ORF">KHX13_04340</name>
</gene>
<name>A0A943EEH9_9FIRM</name>
<accession>A0A943EEH9</accession>
<dbReference type="AlphaFoldDB" id="A0A943EEH9"/>
<sequence>MGLTFGTPLAKNGVKPRLPKKNVYGENTYDKKTMTDLRDYDAIMRTYYSERDSNAADTDFTQKMTEFFSVIRRKEVGEFLNEQGFRLK</sequence>
<dbReference type="Gene3D" id="3.40.109.10">
    <property type="entry name" value="NADH Oxidase"/>
    <property type="match status" value="1"/>
</dbReference>
<dbReference type="PANTHER" id="PTHR43425">
    <property type="entry name" value="OXYGEN-INSENSITIVE NADPH NITROREDUCTASE"/>
    <property type="match status" value="1"/>
</dbReference>
<organism evidence="4 5">
    <name type="scientific">Acidaminococcus intestini</name>
    <dbReference type="NCBI Taxonomy" id="187327"/>
    <lineage>
        <taxon>Bacteria</taxon>
        <taxon>Bacillati</taxon>
        <taxon>Bacillota</taxon>
        <taxon>Negativicutes</taxon>
        <taxon>Acidaminococcales</taxon>
        <taxon>Acidaminococcaceae</taxon>
        <taxon>Acidaminococcus</taxon>
    </lineage>
</organism>
<evidence type="ECO:0000256" key="3">
    <source>
        <dbReference type="ARBA" id="ARBA00023002"/>
    </source>
</evidence>
<evidence type="ECO:0000313" key="4">
    <source>
        <dbReference type="EMBL" id="MBS5519550.1"/>
    </source>
</evidence>
<dbReference type="Proteomes" id="UP000754226">
    <property type="component" value="Unassembled WGS sequence"/>
</dbReference>
<comment type="caution">
    <text evidence="4">The sequence shown here is derived from an EMBL/GenBank/DDBJ whole genome shotgun (WGS) entry which is preliminary data.</text>
</comment>
<keyword evidence="1" id="KW-0285">Flavoprotein</keyword>
<proteinExistence type="predicted"/>
<keyword evidence="3" id="KW-0560">Oxidoreductase</keyword>
<dbReference type="EMBL" id="JAGZCZ010000005">
    <property type="protein sequence ID" value="MBS5519550.1"/>
    <property type="molecule type" value="Genomic_DNA"/>
</dbReference>
<dbReference type="SUPFAM" id="SSF55469">
    <property type="entry name" value="FMN-dependent nitroreductase-like"/>
    <property type="match status" value="1"/>
</dbReference>
<evidence type="ECO:0000256" key="1">
    <source>
        <dbReference type="ARBA" id="ARBA00022630"/>
    </source>
</evidence>
<evidence type="ECO:0000313" key="5">
    <source>
        <dbReference type="Proteomes" id="UP000754226"/>
    </source>
</evidence>
<protein>
    <submittedName>
        <fullName evidence="4">Uncharacterized protein</fullName>
    </submittedName>
</protein>
<dbReference type="InterPro" id="IPR016446">
    <property type="entry name" value="Flavin_OxRdtase_Frp"/>
</dbReference>
<keyword evidence="2" id="KW-0288">FMN</keyword>
<reference evidence="4" key="1">
    <citation type="submission" date="2021-02" db="EMBL/GenBank/DDBJ databases">
        <title>Infant gut strain persistence is associated with maternal origin, phylogeny, and functional potential including surface adhesion and iron acquisition.</title>
        <authorList>
            <person name="Lou Y.C."/>
        </authorList>
    </citation>
    <scope>NUCLEOTIDE SEQUENCE</scope>
    <source>
        <strain evidence="4">L3_106_000M1_dasL3_106_000M1_concoct_15</strain>
    </source>
</reference>
<dbReference type="GO" id="GO:0016491">
    <property type="term" value="F:oxidoreductase activity"/>
    <property type="evidence" value="ECO:0007669"/>
    <property type="project" value="UniProtKB-KW"/>
</dbReference>
<dbReference type="PANTHER" id="PTHR43425:SF3">
    <property type="entry name" value="NADPH-DEPENDENT OXIDOREDUCTASE"/>
    <property type="match status" value="1"/>
</dbReference>
<evidence type="ECO:0000256" key="2">
    <source>
        <dbReference type="ARBA" id="ARBA00022643"/>
    </source>
</evidence>